<evidence type="ECO:0008006" key="3">
    <source>
        <dbReference type="Google" id="ProtNLM"/>
    </source>
</evidence>
<proteinExistence type="predicted"/>
<evidence type="ECO:0000313" key="2">
    <source>
        <dbReference type="Proteomes" id="UP000612585"/>
    </source>
</evidence>
<dbReference type="AlphaFoldDB" id="A0A8J3Z2T8"/>
<dbReference type="SUPFAM" id="SSF159238">
    <property type="entry name" value="SO1590-like"/>
    <property type="match status" value="1"/>
</dbReference>
<gene>
    <name evidence="1" type="ORF">Vau01_015240</name>
</gene>
<protein>
    <recommendedName>
        <fullName evidence="3">DUF3224 domain-containing protein</fullName>
    </recommendedName>
</protein>
<organism evidence="1 2">
    <name type="scientific">Virgisporangium aurantiacum</name>
    <dbReference type="NCBI Taxonomy" id="175570"/>
    <lineage>
        <taxon>Bacteria</taxon>
        <taxon>Bacillati</taxon>
        <taxon>Actinomycetota</taxon>
        <taxon>Actinomycetes</taxon>
        <taxon>Micromonosporales</taxon>
        <taxon>Micromonosporaceae</taxon>
        <taxon>Virgisporangium</taxon>
    </lineage>
</organism>
<comment type="caution">
    <text evidence="1">The sequence shown here is derived from an EMBL/GenBank/DDBJ whole genome shotgun (WGS) entry which is preliminary data.</text>
</comment>
<dbReference type="Pfam" id="PF11528">
    <property type="entry name" value="DUF3224"/>
    <property type="match status" value="1"/>
</dbReference>
<evidence type="ECO:0000313" key="1">
    <source>
        <dbReference type="EMBL" id="GIJ54008.1"/>
    </source>
</evidence>
<sequence>MPSSTTPFTVEDWQPHAVEEAATGAGAEATAGAGTDLALGRVAFRKTYKGDDLTGTAVATMLNCGQLAYTAMERVTGTLGGRTGSFVLVHGAAPGGDRPDVATGVIVAGSGTGELAGLTGRMEIRHDEDGPRLFLEYDHSHNVS</sequence>
<dbReference type="RefSeq" id="WP_203988539.1">
    <property type="nucleotide sequence ID" value="NZ_BOPG01000009.1"/>
</dbReference>
<dbReference type="InterPro" id="IPR021607">
    <property type="entry name" value="DUF3224"/>
</dbReference>
<accession>A0A8J3Z2T8</accession>
<keyword evidence="2" id="KW-1185">Reference proteome</keyword>
<dbReference type="InterPro" id="IPR023159">
    <property type="entry name" value="SO1590-like_sf"/>
</dbReference>
<name>A0A8J3Z2T8_9ACTN</name>
<reference evidence="1" key="1">
    <citation type="submission" date="2021-01" db="EMBL/GenBank/DDBJ databases">
        <title>Whole genome shotgun sequence of Virgisporangium aurantiacum NBRC 16421.</title>
        <authorList>
            <person name="Komaki H."/>
            <person name="Tamura T."/>
        </authorList>
    </citation>
    <scope>NUCLEOTIDE SEQUENCE</scope>
    <source>
        <strain evidence="1">NBRC 16421</strain>
    </source>
</reference>
<dbReference type="EMBL" id="BOPG01000009">
    <property type="protein sequence ID" value="GIJ54008.1"/>
    <property type="molecule type" value="Genomic_DNA"/>
</dbReference>
<dbReference type="Proteomes" id="UP000612585">
    <property type="component" value="Unassembled WGS sequence"/>
</dbReference>
<dbReference type="Gene3D" id="2.40.350.10">
    <property type="entry name" value="SO1590-like"/>
    <property type="match status" value="1"/>
</dbReference>